<dbReference type="CDD" id="cd00475">
    <property type="entry name" value="Cis_IPPS"/>
    <property type="match status" value="1"/>
</dbReference>
<keyword evidence="4" id="KW-1185">Reference proteome</keyword>
<dbReference type="AlphaFoldDB" id="A0A495J0P3"/>
<comment type="similarity">
    <text evidence="2">Belongs to the UPP synthase family.</text>
</comment>
<dbReference type="InterPro" id="IPR036424">
    <property type="entry name" value="UPP_synth-like_sf"/>
</dbReference>
<dbReference type="EMBL" id="RBKU01000001">
    <property type="protein sequence ID" value="RKR82556.1"/>
    <property type="molecule type" value="Genomic_DNA"/>
</dbReference>
<dbReference type="SUPFAM" id="SSF64005">
    <property type="entry name" value="Undecaprenyl diphosphate synthase"/>
    <property type="match status" value="1"/>
</dbReference>
<evidence type="ECO:0000313" key="3">
    <source>
        <dbReference type="EMBL" id="RKR82556.1"/>
    </source>
</evidence>
<feature type="binding site" evidence="2">
    <location>
        <begin position="22"/>
        <end position="25"/>
    </location>
    <ligand>
        <name>substrate</name>
    </ligand>
</feature>
<comment type="cofactor">
    <cofactor evidence="2">
        <name>Mg(2+)</name>
        <dbReference type="ChEBI" id="CHEBI:18420"/>
    </cofactor>
    <text evidence="2">Binds 2 magnesium ions per subunit.</text>
</comment>
<dbReference type="InterPro" id="IPR018520">
    <property type="entry name" value="UPP_synth-like_CS"/>
</dbReference>
<name>A0A495J0P3_9SPHI</name>
<dbReference type="GO" id="GO:0000287">
    <property type="term" value="F:magnesium ion binding"/>
    <property type="evidence" value="ECO:0007669"/>
    <property type="project" value="UniProtKB-UniRule"/>
</dbReference>
<dbReference type="PROSITE" id="PS01066">
    <property type="entry name" value="UPP_SYNTHASE"/>
    <property type="match status" value="1"/>
</dbReference>
<dbReference type="FunFam" id="3.40.1180.10:FF:000001">
    <property type="entry name" value="(2E,6E)-farnesyl-diphosphate-specific ditrans,polycis-undecaprenyl-diphosphate synthase"/>
    <property type="match status" value="1"/>
</dbReference>
<dbReference type="Gene3D" id="3.40.1180.10">
    <property type="entry name" value="Decaprenyl diphosphate synthase-like"/>
    <property type="match status" value="1"/>
</dbReference>
<comment type="function">
    <text evidence="2">Catalyzes the condensation of isopentenyl diphosphate (IPP) with allylic pyrophosphates generating different type of terpenoids.</text>
</comment>
<feature type="binding site" evidence="2">
    <location>
        <position position="189"/>
    </location>
    <ligand>
        <name>substrate</name>
    </ligand>
</feature>
<comment type="caution">
    <text evidence="3">The sequence shown here is derived from an EMBL/GenBank/DDBJ whole genome shotgun (WGS) entry which is preliminary data.</text>
</comment>
<keyword evidence="2" id="KW-0479">Metal-binding</keyword>
<reference evidence="3 4" key="1">
    <citation type="submission" date="2018-10" db="EMBL/GenBank/DDBJ databases">
        <title>Genomic Encyclopedia of Archaeal and Bacterial Type Strains, Phase II (KMG-II): from individual species to whole genera.</title>
        <authorList>
            <person name="Goeker M."/>
        </authorList>
    </citation>
    <scope>NUCLEOTIDE SEQUENCE [LARGE SCALE GENOMIC DNA]</scope>
    <source>
        <strain evidence="3 4">DSM 18602</strain>
    </source>
</reference>
<dbReference type="GO" id="GO:0016094">
    <property type="term" value="P:polyprenol biosynthetic process"/>
    <property type="evidence" value="ECO:0007669"/>
    <property type="project" value="TreeGrafter"/>
</dbReference>
<accession>A0A495J0P3</accession>
<feature type="binding site" evidence="2">
    <location>
        <position position="34"/>
    </location>
    <ligand>
        <name>substrate</name>
    </ligand>
</feature>
<feature type="active site" evidence="2">
    <location>
        <position position="21"/>
    </location>
</feature>
<dbReference type="NCBIfam" id="NF011405">
    <property type="entry name" value="PRK14830.1"/>
    <property type="match status" value="1"/>
</dbReference>
<dbReference type="PANTHER" id="PTHR10291">
    <property type="entry name" value="DEHYDRODOLICHYL DIPHOSPHATE SYNTHASE FAMILY MEMBER"/>
    <property type="match status" value="1"/>
</dbReference>
<sequence length="246" mass="28258">MGFLEQIDRTRLPQHIAVIMDGNGRWAKEKGKLRVFGHHNGVLSVRDVVEGAGELGVKYLTLYTFSSENWNRPKYEVTAIMELLISTINKEIKKLMQNNVRLNTIGDIDMLPKKCSDELENAIKKTAGNTGLVLTLALSYSSRREIIHATRAIAAKVESGELKAADITEELFSQHLHTSDLPDPELLIRTSGEYRISNYLLWQIAYAELYFTDKLWPDFRREDLFEAILDYQKRERRFGLISEQIN</sequence>
<dbReference type="PANTHER" id="PTHR10291:SF0">
    <property type="entry name" value="DEHYDRODOLICHYL DIPHOSPHATE SYNTHASE 2"/>
    <property type="match status" value="1"/>
</dbReference>
<feature type="binding site" evidence="2">
    <location>
        <position position="70"/>
    </location>
    <ligand>
        <name>substrate</name>
    </ligand>
</feature>
<feature type="binding site" evidence="2">
    <location>
        <position position="21"/>
    </location>
    <ligand>
        <name>Mg(2+)</name>
        <dbReference type="ChEBI" id="CHEBI:18420"/>
    </ligand>
</feature>
<gene>
    <name evidence="3" type="ORF">BDD43_2741</name>
</gene>
<dbReference type="NCBIfam" id="TIGR00055">
    <property type="entry name" value="uppS"/>
    <property type="match status" value="1"/>
</dbReference>
<evidence type="ECO:0000256" key="2">
    <source>
        <dbReference type="HAMAP-Rule" id="MF_01139"/>
    </source>
</evidence>
<proteinExistence type="inferred from homology"/>
<dbReference type="InterPro" id="IPR001441">
    <property type="entry name" value="UPP_synth-like"/>
</dbReference>
<evidence type="ECO:0000256" key="1">
    <source>
        <dbReference type="ARBA" id="ARBA00022679"/>
    </source>
</evidence>
<feature type="binding site" evidence="2">
    <location>
        <position position="208"/>
    </location>
    <ligand>
        <name>Mg(2+)</name>
        <dbReference type="ChEBI" id="CHEBI:18420"/>
    </ligand>
</feature>
<dbReference type="RefSeq" id="WP_121198146.1">
    <property type="nucleotide sequence ID" value="NZ_RBKU01000001.1"/>
</dbReference>
<feature type="binding site" evidence="2">
    <location>
        <begin position="195"/>
        <end position="197"/>
    </location>
    <ligand>
        <name>substrate</name>
    </ligand>
</feature>
<keyword evidence="2" id="KW-0460">Magnesium</keyword>
<dbReference type="HAMAP" id="MF_01139">
    <property type="entry name" value="ISPT"/>
    <property type="match status" value="1"/>
</dbReference>
<comment type="subunit">
    <text evidence="2">Homodimer.</text>
</comment>
<dbReference type="EC" id="2.5.1.-" evidence="2"/>
<evidence type="ECO:0000313" key="4">
    <source>
        <dbReference type="Proteomes" id="UP000268007"/>
    </source>
</evidence>
<feature type="binding site" evidence="2">
    <location>
        <position position="38"/>
    </location>
    <ligand>
        <name>substrate</name>
    </ligand>
</feature>
<feature type="active site" description="Proton acceptor" evidence="2">
    <location>
        <position position="69"/>
    </location>
</feature>
<dbReference type="GO" id="GO:0045547">
    <property type="term" value="F:ditrans,polycis-polyprenyl diphosphate synthase [(2E,6E)-farnesyl diphosphate specific] activity"/>
    <property type="evidence" value="ECO:0007669"/>
    <property type="project" value="TreeGrafter"/>
</dbReference>
<dbReference type="OrthoDB" id="4191603at2"/>
<protein>
    <recommendedName>
        <fullName evidence="2">Isoprenyl transferase</fullName>
        <ecNumber evidence="2">2.5.1.-</ecNumber>
    </recommendedName>
</protein>
<keyword evidence="1 2" id="KW-0808">Transferase</keyword>
<feature type="binding site" evidence="2">
    <location>
        <position position="26"/>
    </location>
    <ligand>
        <name>substrate</name>
    </ligand>
</feature>
<dbReference type="Pfam" id="PF01255">
    <property type="entry name" value="Prenyltransf"/>
    <property type="match status" value="1"/>
</dbReference>
<feature type="binding site" evidence="2">
    <location>
        <position position="72"/>
    </location>
    <ligand>
        <name>substrate</name>
    </ligand>
</feature>
<dbReference type="Proteomes" id="UP000268007">
    <property type="component" value="Unassembled WGS sequence"/>
</dbReference>
<organism evidence="3 4">
    <name type="scientific">Mucilaginibacter gracilis</name>
    <dbReference type="NCBI Taxonomy" id="423350"/>
    <lineage>
        <taxon>Bacteria</taxon>
        <taxon>Pseudomonadati</taxon>
        <taxon>Bacteroidota</taxon>
        <taxon>Sphingobacteriia</taxon>
        <taxon>Sphingobacteriales</taxon>
        <taxon>Sphingobacteriaceae</taxon>
        <taxon>Mucilaginibacter</taxon>
    </lineage>
</organism>
<feature type="binding site" evidence="2">
    <location>
        <begin position="66"/>
        <end position="68"/>
    </location>
    <ligand>
        <name>substrate</name>
    </ligand>
</feature>